<keyword evidence="2 3" id="KW-0040">ANK repeat</keyword>
<comment type="caution">
    <text evidence="4">The sequence shown here is derived from an EMBL/GenBank/DDBJ whole genome shotgun (WGS) entry which is preliminary data.</text>
</comment>
<dbReference type="AlphaFoldDB" id="A0AAV8V0Y2"/>
<dbReference type="PROSITE" id="PS50088">
    <property type="entry name" value="ANK_REPEAT"/>
    <property type="match status" value="7"/>
</dbReference>
<proteinExistence type="predicted"/>
<feature type="repeat" description="ANK" evidence="3">
    <location>
        <begin position="56"/>
        <end position="88"/>
    </location>
</feature>
<feature type="repeat" description="ANK" evidence="3">
    <location>
        <begin position="125"/>
        <end position="157"/>
    </location>
</feature>
<dbReference type="SMART" id="SM00248">
    <property type="entry name" value="ANK"/>
    <property type="match status" value="9"/>
</dbReference>
<organism evidence="4 5">
    <name type="scientific">Rhodosorus marinus</name>
    <dbReference type="NCBI Taxonomy" id="101924"/>
    <lineage>
        <taxon>Eukaryota</taxon>
        <taxon>Rhodophyta</taxon>
        <taxon>Stylonematophyceae</taxon>
        <taxon>Stylonematales</taxon>
        <taxon>Stylonemataceae</taxon>
        <taxon>Rhodosorus</taxon>
    </lineage>
</organism>
<evidence type="ECO:0000256" key="1">
    <source>
        <dbReference type="ARBA" id="ARBA00022737"/>
    </source>
</evidence>
<accession>A0AAV8V0Y2</accession>
<dbReference type="InterPro" id="IPR002110">
    <property type="entry name" value="Ankyrin_rpt"/>
</dbReference>
<keyword evidence="5" id="KW-1185">Reference proteome</keyword>
<dbReference type="PANTHER" id="PTHR24171">
    <property type="entry name" value="ANKYRIN REPEAT DOMAIN-CONTAINING PROTEIN 39-RELATED"/>
    <property type="match status" value="1"/>
</dbReference>
<dbReference type="Proteomes" id="UP001157974">
    <property type="component" value="Unassembled WGS sequence"/>
</dbReference>
<dbReference type="PANTHER" id="PTHR24171:SF9">
    <property type="entry name" value="ANKYRIN REPEAT DOMAIN-CONTAINING PROTEIN 39"/>
    <property type="match status" value="1"/>
</dbReference>
<feature type="repeat" description="ANK" evidence="3">
    <location>
        <begin position="224"/>
        <end position="256"/>
    </location>
</feature>
<protein>
    <submittedName>
        <fullName evidence="4">Uncharacterized protein</fullName>
    </submittedName>
</protein>
<feature type="repeat" description="ANK" evidence="3">
    <location>
        <begin position="23"/>
        <end position="55"/>
    </location>
</feature>
<sequence length="357" mass="37773">MGGLGFVIGVGGTSRALNGARVCRRAEIHEAAKEGRVNDVRELIESGVDVDERDEEGWTALMWGSRVGDLEVVKLLHGKGADLMARNDKGSTSLHHASHWQSEPVVNALLSWLDEGEGVNEQNSVGWTPLHWAAKAGSSRITKLLLDSGSSVNVRHVLGAAPLHEATNSGDVEVAQLLLDAGADVNMTSSTGATPLLSAAYMGSIELCELFIDAGGSLAIRDEGGDTPLICAARGGFEDVVEMLIERGARVNEKNKAGWTALHEACRWGRDDVIGILVADENVILENRNENGETALHLAAMYGASYGVPDVIESLVEAGASVDAVDSSGKTPTDIVLLSTRAEKDEVLNALKPRIAT</sequence>
<gene>
    <name evidence="4" type="ORF">NDN08_002954</name>
</gene>
<evidence type="ECO:0000313" key="4">
    <source>
        <dbReference type="EMBL" id="KAJ8906461.1"/>
    </source>
</evidence>
<feature type="repeat" description="ANK" evidence="3">
    <location>
        <begin position="291"/>
        <end position="327"/>
    </location>
</feature>
<dbReference type="PROSITE" id="PS50297">
    <property type="entry name" value="ANK_REP_REGION"/>
    <property type="match status" value="7"/>
</dbReference>
<dbReference type="Gene3D" id="1.25.40.20">
    <property type="entry name" value="Ankyrin repeat-containing domain"/>
    <property type="match status" value="3"/>
</dbReference>
<dbReference type="InterPro" id="IPR036770">
    <property type="entry name" value="Ankyrin_rpt-contain_sf"/>
</dbReference>
<evidence type="ECO:0000313" key="5">
    <source>
        <dbReference type="Proteomes" id="UP001157974"/>
    </source>
</evidence>
<name>A0AAV8V0Y2_9RHOD</name>
<evidence type="ECO:0000256" key="2">
    <source>
        <dbReference type="ARBA" id="ARBA00023043"/>
    </source>
</evidence>
<dbReference type="Pfam" id="PF12796">
    <property type="entry name" value="Ank_2"/>
    <property type="match status" value="3"/>
</dbReference>
<feature type="repeat" description="ANK" evidence="3">
    <location>
        <begin position="158"/>
        <end position="190"/>
    </location>
</feature>
<dbReference type="PRINTS" id="PR01415">
    <property type="entry name" value="ANKYRIN"/>
</dbReference>
<keyword evidence="1" id="KW-0677">Repeat</keyword>
<feature type="repeat" description="ANK" evidence="3">
    <location>
        <begin position="191"/>
        <end position="223"/>
    </location>
</feature>
<dbReference type="SUPFAM" id="SSF48403">
    <property type="entry name" value="Ankyrin repeat"/>
    <property type="match status" value="1"/>
</dbReference>
<reference evidence="4 5" key="1">
    <citation type="journal article" date="2023" name="Nat. Commun.">
        <title>Origin of minicircular mitochondrial genomes in red algae.</title>
        <authorList>
            <person name="Lee Y."/>
            <person name="Cho C.H."/>
            <person name="Lee Y.M."/>
            <person name="Park S.I."/>
            <person name="Yang J.H."/>
            <person name="West J.A."/>
            <person name="Bhattacharya D."/>
            <person name="Yoon H.S."/>
        </authorList>
    </citation>
    <scope>NUCLEOTIDE SEQUENCE [LARGE SCALE GENOMIC DNA]</scope>
    <source>
        <strain evidence="4 5">CCMP1338</strain>
        <tissue evidence="4">Whole cell</tissue>
    </source>
</reference>
<dbReference type="EMBL" id="JAMWBK010000003">
    <property type="protein sequence ID" value="KAJ8906461.1"/>
    <property type="molecule type" value="Genomic_DNA"/>
</dbReference>
<evidence type="ECO:0000256" key="3">
    <source>
        <dbReference type="PROSITE-ProRule" id="PRU00023"/>
    </source>
</evidence>